<dbReference type="SUPFAM" id="SSF56784">
    <property type="entry name" value="HAD-like"/>
    <property type="match status" value="1"/>
</dbReference>
<dbReference type="Proteomes" id="UP000235828">
    <property type="component" value="Chromosome B"/>
</dbReference>
<dbReference type="SFLD" id="SFLDS00003">
    <property type="entry name" value="Haloacid_Dehalogenase"/>
    <property type="match status" value="1"/>
</dbReference>
<sequence length="247" mass="27282">MEKSMNQLSNGCNEMEREDSLQANTKAVIFDFDGLLVDTETCMYEAWEALLSSYQVSVSQLQVAGLVGCSAPATDLYNLYRQASGLSISNEEIVEQVLRIAYQRIETITEREGVLDYLQQARKLGFNIALATSSEQSHYLPILERLQLTHFFDHFVGAEDIAKERRKPQPDVYLQALSLLGVSASQAIAFEDSPPGVTAARAAGIRTVAVSNTLTRHLDLSEADVVLSSMTDMPLIPLIHHLSEKSS</sequence>
<dbReference type="Gene3D" id="3.40.50.1000">
    <property type="entry name" value="HAD superfamily/HAD-like"/>
    <property type="match status" value="1"/>
</dbReference>
<dbReference type="Gene3D" id="1.10.150.240">
    <property type="entry name" value="Putative phosphatase, domain 2"/>
    <property type="match status" value="1"/>
</dbReference>
<evidence type="ECO:0000313" key="2">
    <source>
        <dbReference type="Proteomes" id="UP000235828"/>
    </source>
</evidence>
<protein>
    <submittedName>
        <fullName evidence="1">Putative hydrolase</fullName>
    </submittedName>
</protein>
<dbReference type="InterPro" id="IPR023214">
    <property type="entry name" value="HAD_sf"/>
</dbReference>
<dbReference type="SFLD" id="SFLDG01129">
    <property type="entry name" value="C1.5:_HAD__Beta-PGM__Phosphata"/>
    <property type="match status" value="1"/>
</dbReference>
<proteinExistence type="predicted"/>
<dbReference type="AlphaFoldDB" id="A0A2N8ZL74"/>
<dbReference type="SFLD" id="SFLDG01135">
    <property type="entry name" value="C1.5.6:_HAD__Beta-PGM__Phospha"/>
    <property type="match status" value="1"/>
</dbReference>
<dbReference type="InterPro" id="IPR023198">
    <property type="entry name" value="PGP-like_dom2"/>
</dbReference>
<dbReference type="KEGG" id="vta:B1050"/>
<keyword evidence="2" id="KW-1185">Reference proteome</keyword>
<dbReference type="EMBL" id="LT960612">
    <property type="protein sequence ID" value="SON52661.1"/>
    <property type="molecule type" value="Genomic_DNA"/>
</dbReference>
<dbReference type="PANTHER" id="PTHR18901">
    <property type="entry name" value="2-DEOXYGLUCOSE-6-PHOSPHATE PHOSPHATASE 2"/>
    <property type="match status" value="1"/>
</dbReference>
<gene>
    <name evidence="1" type="ORF">VTAP4600_B1050</name>
</gene>
<evidence type="ECO:0000313" key="1">
    <source>
        <dbReference type="EMBL" id="SON52661.1"/>
    </source>
</evidence>
<dbReference type="RefSeq" id="WP_102524858.1">
    <property type="nucleotide sequence ID" value="NZ_LT960612.1"/>
</dbReference>
<dbReference type="InterPro" id="IPR006439">
    <property type="entry name" value="HAD-SF_hydro_IA"/>
</dbReference>
<dbReference type="PRINTS" id="PR00413">
    <property type="entry name" value="HADHALOGNASE"/>
</dbReference>
<reference evidence="1 2" key="1">
    <citation type="submission" date="2017-10" db="EMBL/GenBank/DDBJ databases">
        <authorList>
            <person name="Banno H."/>
            <person name="Chua N.-H."/>
        </authorList>
    </citation>
    <scope>NUCLEOTIDE SEQUENCE [LARGE SCALE GENOMIC DNA]</scope>
    <source>
        <strain evidence="1">Vibrio tapetis CECT4600</strain>
    </source>
</reference>
<dbReference type="PANTHER" id="PTHR18901:SF38">
    <property type="entry name" value="PSEUDOURIDINE-5'-PHOSPHATASE"/>
    <property type="match status" value="1"/>
</dbReference>
<dbReference type="GO" id="GO:0016787">
    <property type="term" value="F:hydrolase activity"/>
    <property type="evidence" value="ECO:0007669"/>
    <property type="project" value="UniProtKB-KW"/>
</dbReference>
<dbReference type="InterPro" id="IPR036412">
    <property type="entry name" value="HAD-like_sf"/>
</dbReference>
<organism evidence="1 2">
    <name type="scientific">Vibrio tapetis subsp. tapetis</name>
    <dbReference type="NCBI Taxonomy" id="1671868"/>
    <lineage>
        <taxon>Bacteria</taxon>
        <taxon>Pseudomonadati</taxon>
        <taxon>Pseudomonadota</taxon>
        <taxon>Gammaproteobacteria</taxon>
        <taxon>Vibrionales</taxon>
        <taxon>Vibrionaceae</taxon>
        <taxon>Vibrio</taxon>
    </lineage>
</organism>
<dbReference type="NCBIfam" id="TIGR01509">
    <property type="entry name" value="HAD-SF-IA-v3"/>
    <property type="match status" value="1"/>
</dbReference>
<keyword evidence="1" id="KW-0378">Hydrolase</keyword>
<name>A0A2N8ZL74_9VIBR</name>
<accession>A0A2N8ZL74</accession>
<dbReference type="Pfam" id="PF13419">
    <property type="entry name" value="HAD_2"/>
    <property type="match status" value="1"/>
</dbReference>
<dbReference type="InterPro" id="IPR041492">
    <property type="entry name" value="HAD_2"/>
</dbReference>
<dbReference type="OrthoDB" id="9800058at2"/>